<dbReference type="GeneID" id="43585239"/>
<gene>
    <name evidence="1" type="ORF">SAPINGB_P006428</name>
</gene>
<dbReference type="OrthoDB" id="5397701at2759"/>
<evidence type="ECO:0000313" key="1">
    <source>
        <dbReference type="EMBL" id="VVT58875.1"/>
    </source>
</evidence>
<evidence type="ECO:0000313" key="2">
    <source>
        <dbReference type="Proteomes" id="UP000398389"/>
    </source>
</evidence>
<organism evidence="1 2">
    <name type="scientific">Magnusiomyces paraingens</name>
    <dbReference type="NCBI Taxonomy" id="2606893"/>
    <lineage>
        <taxon>Eukaryota</taxon>
        <taxon>Fungi</taxon>
        <taxon>Dikarya</taxon>
        <taxon>Ascomycota</taxon>
        <taxon>Saccharomycotina</taxon>
        <taxon>Dipodascomycetes</taxon>
        <taxon>Dipodascales</taxon>
        <taxon>Dipodascaceae</taxon>
        <taxon>Magnusiomyces</taxon>
    </lineage>
</organism>
<reference evidence="1 2" key="1">
    <citation type="submission" date="2019-09" db="EMBL/GenBank/DDBJ databases">
        <authorList>
            <person name="Brejova B."/>
        </authorList>
    </citation>
    <scope>NUCLEOTIDE SEQUENCE [LARGE SCALE GENOMIC DNA]</scope>
</reference>
<proteinExistence type="predicted"/>
<accession>A0A5E8C7L8</accession>
<sequence>MPLPLLARLSKSAVSFSAPRLATRAASSFTKLRATPSPIYYVAATGAFTLAPTARSVPLGATDAPATTFIPALPAGDVSADGTSDGVPGFTAPASEYTVPPPSQFYANPTFLNLLKDTLTHHIHECPTYNSLAEGELFIGGSTLHIYDLRAPPPYGRIPDVQDIIGTVRIQEPVHGEGINKYEVPPIVPGSFEPNDMYRVLTRNGFMTLSELLHKRLTTAAQTPMYSDEI</sequence>
<dbReference type="EMBL" id="CABVLU010000005">
    <property type="protein sequence ID" value="VVT58875.1"/>
    <property type="molecule type" value="Genomic_DNA"/>
</dbReference>
<name>A0A5E8C7L8_9ASCO</name>
<dbReference type="PANTHER" id="PTHR37331:SF1">
    <property type="entry name" value="YALI0F11671P"/>
    <property type="match status" value="1"/>
</dbReference>
<dbReference type="PANTHER" id="PTHR37331">
    <property type="entry name" value="YALI0F11671P"/>
    <property type="match status" value="1"/>
</dbReference>
<dbReference type="RefSeq" id="XP_031857030.1">
    <property type="nucleotide sequence ID" value="XM_032001139.1"/>
</dbReference>
<dbReference type="Proteomes" id="UP000398389">
    <property type="component" value="Unassembled WGS sequence"/>
</dbReference>
<dbReference type="AlphaFoldDB" id="A0A5E8C7L8"/>
<protein>
    <submittedName>
        <fullName evidence="1">Uncharacterized protein</fullName>
    </submittedName>
</protein>
<keyword evidence="2" id="KW-1185">Reference proteome</keyword>